<dbReference type="Gene3D" id="3.30.310.160">
    <property type="entry name" value="YycH protein, domain 2"/>
    <property type="match status" value="1"/>
</dbReference>
<dbReference type="OrthoDB" id="2382185at2"/>
<dbReference type="InterPro" id="IPR009996">
    <property type="entry name" value="YycH"/>
</dbReference>
<evidence type="ECO:0000313" key="4">
    <source>
        <dbReference type="Proteomes" id="UP000271031"/>
    </source>
</evidence>
<dbReference type="RefSeq" id="WP_122920139.1">
    <property type="nucleotide sequence ID" value="NZ_RHHQ01000018.1"/>
</dbReference>
<sequence>MRNWLESGKTVLLNLLILTSFVLTSLLWNNQPEFQYIEPVTYTKAKQVQEKQMEELLRPDSIVFHYGDNKHTRALANNDWYRFITKEMAKWYFYDFTPHPLSKAEWEDLTQNRIGLEILYRDSVPISIINKVFTFRGEVYDQLKQMDRLWLYYDKDNDVVFALFMSKRDKQVVRARTVVSVKDLQESYLPVGKRLPEQILKVVADNTMQDKDVPVYDRPNPYWQIYYLPKDPLIMRQYRYNYLPITETELMDAFFLDRALVRQIVERDGTTIYTDGSRAIQMGQSAQSITFTDPAFQQGKSDVTEEEKVRASVSFINQHLGWTDEYLFEKIEDGDGQGDEITFRLFVGAYPLIGMNRDQIDAIHVTLEDGQVVSMKRSLMDLDKYIDYQEWTILSGSELFSYLRTKDIDTRRVNNAYLAYQIKMFQGYVELNPVWVVETVDGRQYVISARSLKAGGKEHGLE</sequence>
<keyword evidence="1" id="KW-1133">Transmembrane helix</keyword>
<dbReference type="EMBL" id="RHHQ01000018">
    <property type="protein sequence ID" value="RNB83407.1"/>
    <property type="molecule type" value="Genomic_DNA"/>
</dbReference>
<dbReference type="CDD" id="cd15787">
    <property type="entry name" value="YycH_N"/>
    <property type="match status" value="1"/>
</dbReference>
<evidence type="ECO:0000256" key="1">
    <source>
        <dbReference type="SAM" id="Phobius"/>
    </source>
</evidence>
<name>A0A3M8D7P5_9BACL</name>
<keyword evidence="4" id="KW-1185">Reference proteome</keyword>
<dbReference type="AlphaFoldDB" id="A0A3M8D7P5"/>
<accession>A0A3M8D7P5</accession>
<evidence type="ECO:0000259" key="2">
    <source>
        <dbReference type="Pfam" id="PF07435"/>
    </source>
</evidence>
<comment type="caution">
    <text evidence="3">The sequence shown here is derived from an EMBL/GenBank/DDBJ whole genome shotgun (WGS) entry which is preliminary data.</text>
</comment>
<protein>
    <submittedName>
        <fullName evidence="3">Transcriptional regulator</fullName>
    </submittedName>
</protein>
<keyword evidence="1" id="KW-0812">Transmembrane</keyword>
<keyword evidence="1" id="KW-0472">Membrane</keyword>
<proteinExistence type="predicted"/>
<reference evidence="3 4" key="1">
    <citation type="submission" date="2018-10" db="EMBL/GenBank/DDBJ databases">
        <title>Phylogenomics of Brevibacillus.</title>
        <authorList>
            <person name="Dunlap C."/>
        </authorList>
    </citation>
    <scope>NUCLEOTIDE SEQUENCE [LARGE SCALE GENOMIC DNA]</scope>
    <source>
        <strain evidence="3 4">JCM 15716</strain>
    </source>
</reference>
<gene>
    <name evidence="3" type="ORF">EDM56_22345</name>
</gene>
<dbReference type="InterPro" id="IPR042274">
    <property type="entry name" value="YycH/YycI_2"/>
</dbReference>
<dbReference type="Pfam" id="PF07435">
    <property type="entry name" value="YycH"/>
    <property type="match status" value="1"/>
</dbReference>
<evidence type="ECO:0000313" key="3">
    <source>
        <dbReference type="EMBL" id="RNB83407.1"/>
    </source>
</evidence>
<dbReference type="Proteomes" id="UP000271031">
    <property type="component" value="Unassembled WGS sequence"/>
</dbReference>
<feature type="transmembrane region" description="Helical" evidence="1">
    <location>
        <begin position="12"/>
        <end position="28"/>
    </location>
</feature>
<feature type="domain" description="Regulatory protein YycH" evidence="2">
    <location>
        <begin position="7"/>
        <end position="444"/>
    </location>
</feature>
<organism evidence="3 4">
    <name type="scientific">Brevibacillus fluminis</name>
    <dbReference type="NCBI Taxonomy" id="511487"/>
    <lineage>
        <taxon>Bacteria</taxon>
        <taxon>Bacillati</taxon>
        <taxon>Bacillota</taxon>
        <taxon>Bacilli</taxon>
        <taxon>Bacillales</taxon>
        <taxon>Paenibacillaceae</taxon>
        <taxon>Brevibacillus</taxon>
    </lineage>
</organism>